<protein>
    <submittedName>
        <fullName evidence="3">Antitoxin ParD</fullName>
    </submittedName>
</protein>
<dbReference type="EMBL" id="BSUL01000001">
    <property type="protein sequence ID" value="GMA28973.1"/>
    <property type="molecule type" value="Genomic_DNA"/>
</dbReference>
<evidence type="ECO:0000256" key="2">
    <source>
        <dbReference type="ARBA" id="ARBA00022649"/>
    </source>
</evidence>
<gene>
    <name evidence="3" type="primary">parD</name>
    <name evidence="3" type="ORF">GCM10025874_22260</name>
</gene>
<sequence length="77" mass="8253">MAHNTSISLDEHFAAFLSSEVASGRYRTSSEVVRAGLRLLEDREAQMAAVRAALVAGEQSGEPEPFDVGAFIESKKG</sequence>
<proteinExistence type="inferred from homology"/>
<dbReference type="PANTHER" id="PTHR36582">
    <property type="entry name" value="ANTITOXIN PARD"/>
    <property type="match status" value="1"/>
</dbReference>
<dbReference type="SUPFAM" id="SSF47598">
    <property type="entry name" value="Ribbon-helix-helix"/>
    <property type="match status" value="1"/>
</dbReference>
<dbReference type="InterPro" id="IPR038296">
    <property type="entry name" value="ParD_sf"/>
</dbReference>
<comment type="caution">
    <text evidence="3">The sequence shown here is derived from an EMBL/GenBank/DDBJ whole genome shotgun (WGS) entry which is preliminary data.</text>
</comment>
<evidence type="ECO:0000313" key="4">
    <source>
        <dbReference type="Proteomes" id="UP001157160"/>
    </source>
</evidence>
<dbReference type="GO" id="GO:0006355">
    <property type="term" value="P:regulation of DNA-templated transcription"/>
    <property type="evidence" value="ECO:0007669"/>
    <property type="project" value="InterPro"/>
</dbReference>
<reference evidence="3 4" key="1">
    <citation type="journal article" date="2014" name="Int. J. Syst. Evol. Microbiol.">
        <title>Complete genome sequence of Corynebacterium casei LMG S-19264T (=DSM 44701T), isolated from a smear-ripened cheese.</title>
        <authorList>
            <consortium name="US DOE Joint Genome Institute (JGI-PGF)"/>
            <person name="Walter F."/>
            <person name="Albersmeier A."/>
            <person name="Kalinowski J."/>
            <person name="Ruckert C."/>
        </authorList>
    </citation>
    <scope>NUCLEOTIDE SEQUENCE [LARGE SCALE GENOMIC DNA]</scope>
    <source>
        <strain evidence="3 4">NBRC 112289</strain>
    </source>
</reference>
<dbReference type="InterPro" id="IPR010985">
    <property type="entry name" value="Ribbon_hlx_hlx"/>
</dbReference>
<dbReference type="CDD" id="cd22231">
    <property type="entry name" value="RHH_NikR_HicB-like"/>
    <property type="match status" value="1"/>
</dbReference>
<dbReference type="AlphaFoldDB" id="A0AA37UHJ7"/>
<dbReference type="Pfam" id="PF03693">
    <property type="entry name" value="ParD_antitoxin"/>
    <property type="match status" value="1"/>
</dbReference>
<evidence type="ECO:0000256" key="1">
    <source>
        <dbReference type="ARBA" id="ARBA00008580"/>
    </source>
</evidence>
<dbReference type="PANTHER" id="PTHR36582:SF2">
    <property type="entry name" value="ANTITOXIN PARD"/>
    <property type="match status" value="1"/>
</dbReference>
<comment type="similarity">
    <text evidence="1">Belongs to the ParD antitoxin family.</text>
</comment>
<evidence type="ECO:0000313" key="3">
    <source>
        <dbReference type="EMBL" id="GMA28973.1"/>
    </source>
</evidence>
<name>A0AA37UHJ7_9MICO</name>
<keyword evidence="2" id="KW-1277">Toxin-antitoxin system</keyword>
<dbReference type="RefSeq" id="WP_284232638.1">
    <property type="nucleotide sequence ID" value="NZ_BSUL01000001.1"/>
</dbReference>
<dbReference type="Gene3D" id="6.10.10.120">
    <property type="entry name" value="Antitoxin ParD1-like"/>
    <property type="match status" value="1"/>
</dbReference>
<dbReference type="InterPro" id="IPR022789">
    <property type="entry name" value="ParD"/>
</dbReference>
<organism evidence="3 4">
    <name type="scientific">Arenivirga flava</name>
    <dbReference type="NCBI Taxonomy" id="1930060"/>
    <lineage>
        <taxon>Bacteria</taxon>
        <taxon>Bacillati</taxon>
        <taxon>Actinomycetota</taxon>
        <taxon>Actinomycetes</taxon>
        <taxon>Micrococcales</taxon>
        <taxon>Microbacteriaceae</taxon>
        <taxon>Arenivirga</taxon>
    </lineage>
</organism>
<accession>A0AA37UHJ7</accession>
<keyword evidence="4" id="KW-1185">Reference proteome</keyword>
<dbReference type="NCBIfam" id="TIGR02606">
    <property type="entry name" value="antidote_CC2985"/>
    <property type="match status" value="1"/>
</dbReference>
<dbReference type="Proteomes" id="UP001157160">
    <property type="component" value="Unassembled WGS sequence"/>
</dbReference>